<dbReference type="Gene3D" id="1.20.1280.290">
    <property type="match status" value="2"/>
</dbReference>
<dbReference type="GO" id="GO:0000139">
    <property type="term" value="C:Golgi membrane"/>
    <property type="evidence" value="ECO:0007669"/>
    <property type="project" value="UniProtKB-SubCell"/>
</dbReference>
<dbReference type="FunCoup" id="C1E4N7">
    <property type="interactions" value="957"/>
</dbReference>
<evidence type="ECO:0000256" key="4">
    <source>
        <dbReference type="ARBA" id="ARBA00022448"/>
    </source>
</evidence>
<comment type="function">
    <text evidence="12">Mediates both low-affinity uptake and efflux of sugar across the membrane.</text>
</comment>
<dbReference type="Pfam" id="PF03083">
    <property type="entry name" value="MtN3_slv"/>
    <property type="match status" value="2"/>
</dbReference>
<dbReference type="RefSeq" id="XP_002501493.1">
    <property type="nucleotide sequence ID" value="XM_002501447.1"/>
</dbReference>
<evidence type="ECO:0000256" key="5">
    <source>
        <dbReference type="ARBA" id="ARBA00022475"/>
    </source>
</evidence>
<comment type="subcellular location">
    <subcellularLocation>
        <location evidence="1">Cell membrane</location>
        <topology evidence="1">Multi-pass membrane protein</topology>
    </subcellularLocation>
    <subcellularLocation>
        <location evidence="2">Golgi apparatus membrane</location>
        <topology evidence="2">Multi-pass membrane protein</topology>
    </subcellularLocation>
</comment>
<comment type="similarity">
    <text evidence="3 12">Belongs to the SWEET sugar transporter family.</text>
</comment>
<feature type="transmembrane region" description="Helical" evidence="12">
    <location>
        <begin position="6"/>
        <end position="26"/>
    </location>
</feature>
<feature type="transmembrane region" description="Helical" evidence="12">
    <location>
        <begin position="72"/>
        <end position="93"/>
    </location>
</feature>
<proteinExistence type="inferred from homology"/>
<feature type="transmembrane region" description="Helical" evidence="12">
    <location>
        <begin position="105"/>
        <end position="125"/>
    </location>
</feature>
<dbReference type="AlphaFoldDB" id="C1E4N7"/>
<gene>
    <name evidence="14" type="ORF">MICPUN_58103</name>
</gene>
<evidence type="ECO:0000256" key="11">
    <source>
        <dbReference type="ARBA" id="ARBA00023136"/>
    </source>
</evidence>
<evidence type="ECO:0000256" key="12">
    <source>
        <dbReference type="RuleBase" id="RU910715"/>
    </source>
</evidence>
<dbReference type="PANTHER" id="PTHR10791">
    <property type="entry name" value="RAG1-ACTIVATING PROTEIN 1"/>
    <property type="match status" value="1"/>
</dbReference>
<keyword evidence="9 12" id="KW-1133">Transmembrane helix</keyword>
<dbReference type="OrthoDB" id="409725at2759"/>
<name>C1E4N7_MICCC</name>
<keyword evidence="8" id="KW-0677">Repeat</keyword>
<comment type="caution">
    <text evidence="12">Lacks conserved residue(s) required for the propagation of feature annotation.</text>
</comment>
<dbReference type="eggNOG" id="KOG1623">
    <property type="taxonomic scope" value="Eukaryota"/>
</dbReference>
<dbReference type="STRING" id="296587.C1E4N7"/>
<accession>C1E4N7</accession>
<protein>
    <recommendedName>
        <fullName evidence="12">Bidirectional sugar transporter SWEET</fullName>
    </recommendedName>
</protein>
<dbReference type="OMA" id="LWLIGEM"/>
<keyword evidence="6 12" id="KW-0762">Sugar transport</keyword>
<dbReference type="EMBL" id="CP001325">
    <property type="protein sequence ID" value="ACO62751.1"/>
    <property type="molecule type" value="Genomic_DNA"/>
</dbReference>
<sequence>MADAKYVFMRIIAPLLGFLIANVMFFSGVPGFLERKRLGELGNFNPLPYPVILANCASWIAYSLYIDDYFLFFANAPGMLVGVYFTMVGYGLSPYGGKTRDAIERWTVGLVGALLALTLYVGLVAKKESDEHKQTTIGLFCNAVLLVYYASPLTTVKEVLEKRDASSLYFPISCANFVNGASWATYGLALNDWLLFAPNAMGAALGALQMALIRAYPSEGTPGGGGGREMRQTPSTADLLSNPTGPGLVNSSAL</sequence>
<evidence type="ECO:0000256" key="8">
    <source>
        <dbReference type="ARBA" id="ARBA00022737"/>
    </source>
</evidence>
<organism evidence="14 15">
    <name type="scientific">Micromonas commoda (strain RCC299 / NOUM17 / CCMP2709)</name>
    <name type="common">Picoplanktonic green alga</name>
    <dbReference type="NCBI Taxonomy" id="296587"/>
    <lineage>
        <taxon>Eukaryota</taxon>
        <taxon>Viridiplantae</taxon>
        <taxon>Chlorophyta</taxon>
        <taxon>Mamiellophyceae</taxon>
        <taxon>Mamiellales</taxon>
        <taxon>Mamiellaceae</taxon>
        <taxon>Micromonas</taxon>
    </lineage>
</organism>
<dbReference type="InParanoid" id="C1E4N7"/>
<dbReference type="GeneID" id="8242779"/>
<evidence type="ECO:0000256" key="3">
    <source>
        <dbReference type="ARBA" id="ARBA00007809"/>
    </source>
</evidence>
<dbReference type="GO" id="GO:0005886">
    <property type="term" value="C:plasma membrane"/>
    <property type="evidence" value="ECO:0007669"/>
    <property type="project" value="UniProtKB-SubCell"/>
</dbReference>
<keyword evidence="11 12" id="KW-0472">Membrane</keyword>
<keyword evidence="7 12" id="KW-0812">Transmembrane</keyword>
<evidence type="ECO:0000256" key="1">
    <source>
        <dbReference type="ARBA" id="ARBA00004651"/>
    </source>
</evidence>
<evidence type="ECO:0000313" key="14">
    <source>
        <dbReference type="EMBL" id="ACO62751.1"/>
    </source>
</evidence>
<reference evidence="14 15" key="1">
    <citation type="journal article" date="2009" name="Science">
        <title>Green evolution and dynamic adaptations revealed by genomes of the marine picoeukaryotes Micromonas.</title>
        <authorList>
            <person name="Worden A.Z."/>
            <person name="Lee J.H."/>
            <person name="Mock T."/>
            <person name="Rouze P."/>
            <person name="Simmons M.P."/>
            <person name="Aerts A.L."/>
            <person name="Allen A.E."/>
            <person name="Cuvelier M.L."/>
            <person name="Derelle E."/>
            <person name="Everett M.V."/>
            <person name="Foulon E."/>
            <person name="Grimwood J."/>
            <person name="Gundlach H."/>
            <person name="Henrissat B."/>
            <person name="Napoli C."/>
            <person name="McDonald S.M."/>
            <person name="Parker M.S."/>
            <person name="Rombauts S."/>
            <person name="Salamov A."/>
            <person name="Von Dassow P."/>
            <person name="Badger J.H."/>
            <person name="Coutinho P.M."/>
            <person name="Demir E."/>
            <person name="Dubchak I."/>
            <person name="Gentemann C."/>
            <person name="Eikrem W."/>
            <person name="Gready J.E."/>
            <person name="John U."/>
            <person name="Lanier W."/>
            <person name="Lindquist E.A."/>
            <person name="Lucas S."/>
            <person name="Mayer K.F."/>
            <person name="Moreau H."/>
            <person name="Not F."/>
            <person name="Otillar R."/>
            <person name="Panaud O."/>
            <person name="Pangilinan J."/>
            <person name="Paulsen I."/>
            <person name="Piegu B."/>
            <person name="Poliakov A."/>
            <person name="Robbens S."/>
            <person name="Schmutz J."/>
            <person name="Toulza E."/>
            <person name="Wyss T."/>
            <person name="Zelensky A."/>
            <person name="Zhou K."/>
            <person name="Armbrust E.V."/>
            <person name="Bhattacharya D."/>
            <person name="Goodenough U.W."/>
            <person name="Van de Peer Y."/>
            <person name="Grigoriev I.V."/>
        </authorList>
    </citation>
    <scope>NUCLEOTIDE SEQUENCE [LARGE SCALE GENOMIC DNA]</scope>
    <source>
        <strain evidence="15">RCC299 / NOUM17</strain>
    </source>
</reference>
<evidence type="ECO:0000256" key="2">
    <source>
        <dbReference type="ARBA" id="ARBA00004653"/>
    </source>
</evidence>
<keyword evidence="5" id="KW-1003">Cell membrane</keyword>
<dbReference type="GO" id="GO:0051119">
    <property type="term" value="F:sugar transmembrane transporter activity"/>
    <property type="evidence" value="ECO:0007669"/>
    <property type="project" value="InterPro"/>
</dbReference>
<keyword evidence="15" id="KW-1185">Reference proteome</keyword>
<feature type="compositionally biased region" description="Polar residues" evidence="13">
    <location>
        <begin position="232"/>
        <end position="254"/>
    </location>
</feature>
<keyword evidence="4 12" id="KW-0813">Transport</keyword>
<dbReference type="PANTHER" id="PTHR10791:SF224">
    <property type="entry name" value="SUGAR TRANSPORTER SWEET"/>
    <property type="match status" value="1"/>
</dbReference>
<feature type="transmembrane region" description="Helical" evidence="12">
    <location>
        <begin position="47"/>
        <end position="66"/>
    </location>
</feature>
<dbReference type="InterPro" id="IPR047664">
    <property type="entry name" value="SWEET"/>
</dbReference>
<evidence type="ECO:0000313" key="15">
    <source>
        <dbReference type="Proteomes" id="UP000002009"/>
    </source>
</evidence>
<dbReference type="KEGG" id="mis:MICPUN_58103"/>
<evidence type="ECO:0000256" key="13">
    <source>
        <dbReference type="SAM" id="MobiDB-lite"/>
    </source>
</evidence>
<dbReference type="FunFam" id="1.20.1280.290:FF:000004">
    <property type="entry name" value="Sugar transporter SWEET"/>
    <property type="match status" value="1"/>
</dbReference>
<evidence type="ECO:0000256" key="10">
    <source>
        <dbReference type="ARBA" id="ARBA00023034"/>
    </source>
</evidence>
<keyword evidence="10" id="KW-0333">Golgi apparatus</keyword>
<dbReference type="InterPro" id="IPR004316">
    <property type="entry name" value="SWEET_rpt"/>
</dbReference>
<feature type="transmembrane region" description="Helical" evidence="12">
    <location>
        <begin position="137"/>
        <end position="156"/>
    </location>
</feature>
<dbReference type="Proteomes" id="UP000002009">
    <property type="component" value="Chromosome 4"/>
</dbReference>
<feature type="region of interest" description="Disordered" evidence="13">
    <location>
        <begin position="221"/>
        <end position="254"/>
    </location>
</feature>
<evidence type="ECO:0000256" key="6">
    <source>
        <dbReference type="ARBA" id="ARBA00022597"/>
    </source>
</evidence>
<evidence type="ECO:0000256" key="7">
    <source>
        <dbReference type="ARBA" id="ARBA00022692"/>
    </source>
</evidence>
<evidence type="ECO:0000256" key="9">
    <source>
        <dbReference type="ARBA" id="ARBA00022989"/>
    </source>
</evidence>